<dbReference type="Proteomes" id="UP000572680">
    <property type="component" value="Unassembled WGS sequence"/>
</dbReference>
<dbReference type="RefSeq" id="WP_182846322.1">
    <property type="nucleotide sequence ID" value="NZ_BAAALP010000062.1"/>
</dbReference>
<feature type="transmembrane region" description="Helical" evidence="1">
    <location>
        <begin position="9"/>
        <end position="27"/>
    </location>
</feature>
<evidence type="ECO:0000256" key="1">
    <source>
        <dbReference type="SAM" id="Phobius"/>
    </source>
</evidence>
<dbReference type="SUPFAM" id="SSF53649">
    <property type="entry name" value="Alkaline phosphatase-like"/>
    <property type="match status" value="1"/>
</dbReference>
<feature type="transmembrane region" description="Helical" evidence="1">
    <location>
        <begin position="117"/>
        <end position="139"/>
    </location>
</feature>
<keyword evidence="1" id="KW-0812">Transmembrane</keyword>
<keyword evidence="1" id="KW-0472">Membrane</keyword>
<evidence type="ECO:0008006" key="4">
    <source>
        <dbReference type="Google" id="ProtNLM"/>
    </source>
</evidence>
<feature type="transmembrane region" description="Helical" evidence="1">
    <location>
        <begin position="151"/>
        <end position="174"/>
    </location>
</feature>
<accession>A0A7W3LU40</accession>
<keyword evidence="1" id="KW-1133">Transmembrane helix</keyword>
<comment type="caution">
    <text evidence="2">The sequence shown here is derived from an EMBL/GenBank/DDBJ whole genome shotgun (WGS) entry which is preliminary data.</text>
</comment>
<dbReference type="Gene3D" id="3.40.720.10">
    <property type="entry name" value="Alkaline Phosphatase, subunit A"/>
    <property type="match status" value="1"/>
</dbReference>
<feature type="transmembrane region" description="Helical" evidence="1">
    <location>
        <begin position="39"/>
        <end position="57"/>
    </location>
</feature>
<sequence length="540" mass="58196">MSAGRWRRVVSWVVTGAALAFVLFALLLPNRVGRVAPEAFVRVPIEGVCGLGALLLLRGRWRKAAAVLGGTLLGIVLVVKVLDMGFHEVLVRPWDPVLDWAFVGAGWEFFTASYGGVFAGVAVVAAGIVAVVLMALASLRVAGVAGRNGDVAGRVVIGLWAVWTAGTVFGAQFVPGVPVASRDTARLAVGRALKVRDGLRDKRAFAREAEADAFRGVPGSRMLEALRGKDVVIAFVESYGRSAVQDPRYARRVGAVLDAGTERLRRAGVGARSAFLTSSTAGGGSWLAHATLLSGVWVDSQQRYRALVSGDRLTLNGAFRRAGWRTSAFMPAITRAWPEGGFFEYGKVYDSRNLGYRGPRFAYATMPDQYTLSAVQRFERDAHAGPVMVETALVSSHAPWAAVPNGVVDWRRVGDGSVFNGQGAGLDARMPADVRGAYRRSIEYSLSTLVSYAETHGDDDLVLVFLGDHQPAPLITGENAGRDVPVTVVARDRKVLDRIAGWGWRDGLRPGPDAPVWSMRDFRDRFLTAFGSRPDPDAHR</sequence>
<reference evidence="2 3" key="1">
    <citation type="submission" date="2020-08" db="EMBL/GenBank/DDBJ databases">
        <title>Genomic Encyclopedia of Type Strains, Phase IV (KMG-IV): sequencing the most valuable type-strain genomes for metagenomic binning, comparative biology and taxonomic classification.</title>
        <authorList>
            <person name="Goeker M."/>
        </authorList>
    </citation>
    <scope>NUCLEOTIDE SEQUENCE [LARGE SCALE GENOMIC DNA]</scope>
    <source>
        <strain evidence="2 3">DSM 44197</strain>
    </source>
</reference>
<evidence type="ECO:0000313" key="2">
    <source>
        <dbReference type="EMBL" id="MBA8954227.1"/>
    </source>
</evidence>
<proteinExistence type="predicted"/>
<name>A0A7W3LU40_ACTNM</name>
<gene>
    <name evidence="2" type="ORF">HNR61_005881</name>
</gene>
<dbReference type="EMBL" id="JACJIA010000008">
    <property type="protein sequence ID" value="MBA8954227.1"/>
    <property type="molecule type" value="Genomic_DNA"/>
</dbReference>
<dbReference type="AlphaFoldDB" id="A0A7W3LU40"/>
<protein>
    <recommendedName>
        <fullName evidence="4">Sulfatase</fullName>
    </recommendedName>
</protein>
<keyword evidence="3" id="KW-1185">Reference proteome</keyword>
<organism evidence="2 3">
    <name type="scientific">Actinomadura namibiensis</name>
    <dbReference type="NCBI Taxonomy" id="182080"/>
    <lineage>
        <taxon>Bacteria</taxon>
        <taxon>Bacillati</taxon>
        <taxon>Actinomycetota</taxon>
        <taxon>Actinomycetes</taxon>
        <taxon>Streptosporangiales</taxon>
        <taxon>Thermomonosporaceae</taxon>
        <taxon>Actinomadura</taxon>
    </lineage>
</organism>
<feature type="transmembrane region" description="Helical" evidence="1">
    <location>
        <begin position="64"/>
        <end position="82"/>
    </location>
</feature>
<dbReference type="InterPro" id="IPR017850">
    <property type="entry name" value="Alkaline_phosphatase_core_sf"/>
</dbReference>
<evidence type="ECO:0000313" key="3">
    <source>
        <dbReference type="Proteomes" id="UP000572680"/>
    </source>
</evidence>